<evidence type="ECO:0000313" key="5">
    <source>
        <dbReference type="EnsemblMetazoa" id="MESCA002978-PA"/>
    </source>
</evidence>
<dbReference type="PANTHER" id="PTHR11188">
    <property type="entry name" value="ARRESTIN DOMAIN CONTAINING PROTEIN"/>
    <property type="match status" value="1"/>
</dbReference>
<dbReference type="InterPro" id="IPR011022">
    <property type="entry name" value="Arrestin_C-like"/>
</dbReference>
<dbReference type="EnsemblMetazoa" id="MESCA002978-RA">
    <property type="protein sequence ID" value="MESCA002978-PA"/>
    <property type="gene ID" value="MESCA002978"/>
</dbReference>
<dbReference type="GO" id="GO:0005737">
    <property type="term" value="C:cytoplasm"/>
    <property type="evidence" value="ECO:0007669"/>
    <property type="project" value="TreeGrafter"/>
</dbReference>
<dbReference type="GO" id="GO:0015031">
    <property type="term" value="P:protein transport"/>
    <property type="evidence" value="ECO:0007669"/>
    <property type="project" value="TreeGrafter"/>
</dbReference>
<evidence type="ECO:0000313" key="6">
    <source>
        <dbReference type="Proteomes" id="UP000015102"/>
    </source>
</evidence>
<evidence type="ECO:0000259" key="3">
    <source>
        <dbReference type="Pfam" id="PF00339"/>
    </source>
</evidence>
<keyword evidence="6" id="KW-1185">Reference proteome</keyword>
<dbReference type="InterPro" id="IPR014752">
    <property type="entry name" value="Arrestin-like_C"/>
</dbReference>
<keyword evidence="2" id="KW-0716">Sensory transduction</keyword>
<name>T1GHS0_MEGSC</name>
<comment type="similarity">
    <text evidence="1">Belongs to the arrestin family.</text>
</comment>
<dbReference type="AlphaFoldDB" id="T1GHS0"/>
<proteinExistence type="inferred from homology"/>
<evidence type="ECO:0000256" key="1">
    <source>
        <dbReference type="ARBA" id="ARBA00005298"/>
    </source>
</evidence>
<dbReference type="SUPFAM" id="SSF81296">
    <property type="entry name" value="E set domains"/>
    <property type="match status" value="2"/>
</dbReference>
<organism evidence="5 6">
    <name type="scientific">Megaselia scalaris</name>
    <name type="common">Humpbacked fly</name>
    <name type="synonym">Phora scalaris</name>
    <dbReference type="NCBI Taxonomy" id="36166"/>
    <lineage>
        <taxon>Eukaryota</taxon>
        <taxon>Metazoa</taxon>
        <taxon>Ecdysozoa</taxon>
        <taxon>Arthropoda</taxon>
        <taxon>Hexapoda</taxon>
        <taxon>Insecta</taxon>
        <taxon>Pterygota</taxon>
        <taxon>Neoptera</taxon>
        <taxon>Endopterygota</taxon>
        <taxon>Diptera</taxon>
        <taxon>Brachycera</taxon>
        <taxon>Muscomorpha</taxon>
        <taxon>Platypezoidea</taxon>
        <taxon>Phoridae</taxon>
        <taxon>Megaseliini</taxon>
        <taxon>Megaselia</taxon>
    </lineage>
</organism>
<sequence>MRCSVEFVNNPYRSYYAGNTLYGCLNIALDREKYIKVSSLRITNPCKRKGQSSFPRGRYTVKAEQTFIDEKLLVVSNTRLPAGEHTFQFESNLPADCPPSFKGKHGQIKYKAVILVPKMLCDKKIPFEFTILSYSPLPFFEANIPISIHIGPTKTVTFPKNVFRVGEHILIDINIDETKEKKDRSIKFFLVQYIWYQTKENCHSCRSQRKQKGNVIEFPVITSDYNYKQSIRIPDNLPTTLEYIEVIKIRYLLKILINKKKFKFPIVLGDYYQ</sequence>
<reference evidence="5" key="2">
    <citation type="submission" date="2015-06" db="UniProtKB">
        <authorList>
            <consortium name="EnsemblMetazoa"/>
        </authorList>
    </citation>
    <scope>IDENTIFICATION</scope>
</reference>
<reference evidence="6" key="1">
    <citation type="submission" date="2013-02" db="EMBL/GenBank/DDBJ databases">
        <authorList>
            <person name="Hughes D."/>
        </authorList>
    </citation>
    <scope>NUCLEOTIDE SEQUENCE</scope>
    <source>
        <strain>Durham</strain>
        <strain evidence="6">NC isolate 2 -- Noor lab</strain>
    </source>
</reference>
<dbReference type="InterPro" id="IPR011021">
    <property type="entry name" value="Arrestin-like_N"/>
</dbReference>
<dbReference type="HOGENOM" id="CLU_1039332_0_0_1"/>
<protein>
    <recommendedName>
        <fullName evidence="7">Arrestin C-terminal-like domain-containing protein</fullName>
    </recommendedName>
</protein>
<feature type="domain" description="Arrestin-like N-terminal" evidence="3">
    <location>
        <begin position="6"/>
        <end position="115"/>
    </location>
</feature>
<accession>T1GHS0</accession>
<dbReference type="Pfam" id="PF02752">
    <property type="entry name" value="Arrestin_C"/>
    <property type="match status" value="1"/>
</dbReference>
<dbReference type="Pfam" id="PF00339">
    <property type="entry name" value="Arrestin_N"/>
    <property type="match status" value="1"/>
</dbReference>
<dbReference type="InterPro" id="IPR050357">
    <property type="entry name" value="Arrestin_domain-protein"/>
</dbReference>
<dbReference type="PROSITE" id="PS51257">
    <property type="entry name" value="PROKAR_LIPOPROTEIN"/>
    <property type="match status" value="1"/>
</dbReference>
<dbReference type="STRING" id="36166.T1GHS0"/>
<dbReference type="PANTHER" id="PTHR11188:SF17">
    <property type="entry name" value="FI21816P1"/>
    <property type="match status" value="1"/>
</dbReference>
<dbReference type="Proteomes" id="UP000015102">
    <property type="component" value="Unassembled WGS sequence"/>
</dbReference>
<dbReference type="InterPro" id="IPR014756">
    <property type="entry name" value="Ig_E-set"/>
</dbReference>
<dbReference type="Gene3D" id="2.60.40.640">
    <property type="match status" value="2"/>
</dbReference>
<evidence type="ECO:0000256" key="2">
    <source>
        <dbReference type="ARBA" id="ARBA00022606"/>
    </source>
</evidence>
<evidence type="ECO:0008006" key="7">
    <source>
        <dbReference type="Google" id="ProtNLM"/>
    </source>
</evidence>
<evidence type="ECO:0000259" key="4">
    <source>
        <dbReference type="Pfam" id="PF02752"/>
    </source>
</evidence>
<dbReference type="EMBL" id="CAQQ02001846">
    <property type="status" value="NOT_ANNOTATED_CDS"/>
    <property type="molecule type" value="Genomic_DNA"/>
</dbReference>
<feature type="domain" description="Arrestin C-terminal-like" evidence="4">
    <location>
        <begin position="155"/>
        <end position="269"/>
    </location>
</feature>